<proteinExistence type="predicted"/>
<feature type="signal peptide" evidence="3">
    <location>
        <begin position="1"/>
        <end position="25"/>
    </location>
</feature>
<keyword evidence="5" id="KW-1185">Reference proteome</keyword>
<evidence type="ECO:0000256" key="2">
    <source>
        <dbReference type="SAM" id="Phobius"/>
    </source>
</evidence>
<reference evidence="4 5" key="1">
    <citation type="submission" date="2023-11" db="EMBL/GenBank/DDBJ databases">
        <title>Actinomadura monticuli sp. nov., isolated from volcanic ash.</title>
        <authorList>
            <person name="Lee S.D."/>
            <person name="Yang H."/>
            <person name="Kim I.S."/>
        </authorList>
    </citation>
    <scope>NUCLEOTIDE SEQUENCE [LARGE SCALE GENOMIC DNA]</scope>
    <source>
        <strain evidence="4 5">DLS-62</strain>
    </source>
</reference>
<evidence type="ECO:0000313" key="4">
    <source>
        <dbReference type="EMBL" id="MFA1542535.1"/>
    </source>
</evidence>
<keyword evidence="2" id="KW-0812">Transmembrane</keyword>
<sequence length="383" mass="39320">MRLRPAAVLLTVLAFLTVLPAPARALPAGPPASLRAAPGVTVEPGSAAAGTTARIRGSSWTPGATVQVQVCGAQAVHGSADCDTERGVTAMVAPTGAFEAGLTVGAPPAACPCVVRVGTLPGGPGTPATVTAPFTVEGHPVERVRPDVAPVRADVVGLEVVGGGERGELFGGRPKRTLVLRIRNAGADPIENAPLVVGWGAGDTPDSPLDAPKTGTLRPGQTATYRIPVELPPAAFGQFVVGGRYAGSVPFETTFTTYPWGLLGVNALAALLLLLGIRLTLGRWARARRRRRRAALPSASPQEAPRPARTVELKDVVGYLDSVAPSPSGAYVLDRDELLGYLERRTGEAAETVDAEALERFLAMPGADTGTGPSGPSGKDDAR</sequence>
<dbReference type="Gene3D" id="2.60.40.230">
    <property type="entry name" value="Neocarzinostatin-like"/>
    <property type="match status" value="1"/>
</dbReference>
<keyword evidence="3" id="KW-0732">Signal</keyword>
<evidence type="ECO:0000313" key="5">
    <source>
        <dbReference type="Proteomes" id="UP001569963"/>
    </source>
</evidence>
<keyword evidence="2" id="KW-0472">Membrane</keyword>
<gene>
    <name evidence="4" type="ORF">SM611_26655</name>
</gene>
<accession>A0ABV4QIM3</accession>
<name>A0ABV4QIM3_9ACTN</name>
<organism evidence="4 5">
    <name type="scientific">Actinomadura monticuli</name>
    <dbReference type="NCBI Taxonomy" id="3097367"/>
    <lineage>
        <taxon>Bacteria</taxon>
        <taxon>Bacillati</taxon>
        <taxon>Actinomycetota</taxon>
        <taxon>Actinomycetes</taxon>
        <taxon>Streptosporangiales</taxon>
        <taxon>Thermomonosporaceae</taxon>
        <taxon>Actinomadura</taxon>
    </lineage>
</organism>
<feature type="transmembrane region" description="Helical" evidence="2">
    <location>
        <begin position="258"/>
        <end position="281"/>
    </location>
</feature>
<feature type="region of interest" description="Disordered" evidence="1">
    <location>
        <begin position="362"/>
        <end position="383"/>
    </location>
</feature>
<dbReference type="EMBL" id="JAXCEI010000013">
    <property type="protein sequence ID" value="MFA1542535.1"/>
    <property type="molecule type" value="Genomic_DNA"/>
</dbReference>
<comment type="caution">
    <text evidence="4">The sequence shown here is derived from an EMBL/GenBank/DDBJ whole genome shotgun (WGS) entry which is preliminary data.</text>
</comment>
<protein>
    <recommendedName>
        <fullName evidence="6">IPT/TIG domain-containing protein</fullName>
    </recommendedName>
</protein>
<dbReference type="RefSeq" id="WP_371952807.1">
    <property type="nucleotide sequence ID" value="NZ_JAXCEI010000013.1"/>
</dbReference>
<feature type="chain" id="PRO_5045690224" description="IPT/TIG domain-containing protein" evidence="3">
    <location>
        <begin position="26"/>
        <end position="383"/>
    </location>
</feature>
<evidence type="ECO:0000256" key="3">
    <source>
        <dbReference type="SAM" id="SignalP"/>
    </source>
</evidence>
<evidence type="ECO:0008006" key="6">
    <source>
        <dbReference type="Google" id="ProtNLM"/>
    </source>
</evidence>
<dbReference type="Proteomes" id="UP001569963">
    <property type="component" value="Unassembled WGS sequence"/>
</dbReference>
<evidence type="ECO:0000256" key="1">
    <source>
        <dbReference type="SAM" id="MobiDB-lite"/>
    </source>
</evidence>
<keyword evidence="2" id="KW-1133">Transmembrane helix</keyword>